<evidence type="ECO:0000256" key="6">
    <source>
        <dbReference type="ARBA" id="ARBA00023187"/>
    </source>
</evidence>
<sequence length="329" mass="37264">MSTSTGPVPDTDATMSEAKPSDTNQLKRKSIGTSPDPDEPGSGDVPIKRPKTIDEQRDPTDRPRLMNGDDPPKPGGTTTAHQLDRQADARQEQEEIAMPVPRQAGEESFSREEKKRGKRLFGGLLSTLSQTTPNSQQKRRQEIERRQKERAAQQTREDDKRRSEKLGKLERIRDVEQVRFEEQVMRTRHSNMLAMAHSLRTRSEPKLYYRPWELSPREEDVIKDQVREAESQIEEEVKQFKRRKEQRLRDLGALPSSSEVEATVGEQVEELSNKAAADESPTAATAANDRKPSPVPIPAPAPAPAQKSSHHEERDHDEVVEAEEDTVIY</sequence>
<organism evidence="10 11">
    <name type="scientific">Cytospora leucostoma</name>
    <dbReference type="NCBI Taxonomy" id="1230097"/>
    <lineage>
        <taxon>Eukaryota</taxon>
        <taxon>Fungi</taxon>
        <taxon>Dikarya</taxon>
        <taxon>Ascomycota</taxon>
        <taxon>Pezizomycotina</taxon>
        <taxon>Sordariomycetes</taxon>
        <taxon>Sordariomycetidae</taxon>
        <taxon>Diaporthales</taxon>
        <taxon>Cytosporaceae</taxon>
        <taxon>Cytospora</taxon>
    </lineage>
</organism>
<feature type="region of interest" description="Disordered" evidence="8">
    <location>
        <begin position="240"/>
        <end position="329"/>
    </location>
</feature>
<reference evidence="10 11" key="1">
    <citation type="submission" date="2015-09" db="EMBL/GenBank/DDBJ databases">
        <title>Host preference determinants of Valsa canker pathogens revealed by comparative genomics.</title>
        <authorList>
            <person name="Yin Z."/>
            <person name="Huang L."/>
        </authorList>
    </citation>
    <scope>NUCLEOTIDE SEQUENCE [LARGE SCALE GENOMIC DNA]</scope>
    <source>
        <strain evidence="10 11">SXYLt</strain>
    </source>
</reference>
<keyword evidence="11" id="KW-1185">Reference proteome</keyword>
<evidence type="ECO:0000313" key="11">
    <source>
        <dbReference type="Proteomes" id="UP000285146"/>
    </source>
</evidence>
<dbReference type="EMBL" id="LKEB01000002">
    <property type="protein sequence ID" value="ROW17513.1"/>
    <property type="molecule type" value="Genomic_DNA"/>
</dbReference>
<feature type="compositionally biased region" description="Basic and acidic residues" evidence="8">
    <location>
        <begin position="139"/>
        <end position="168"/>
    </location>
</feature>
<proteinExistence type="inferred from homology"/>
<evidence type="ECO:0000259" key="9">
    <source>
        <dbReference type="Pfam" id="PF04696"/>
    </source>
</evidence>
<feature type="region of interest" description="Disordered" evidence="8">
    <location>
        <begin position="1"/>
        <end position="168"/>
    </location>
</feature>
<accession>A0A423XLX6</accession>
<feature type="compositionally biased region" description="Basic and acidic residues" evidence="8">
    <location>
        <begin position="309"/>
        <end position="319"/>
    </location>
</feature>
<feature type="domain" description="Pinin/SDK/MemA protein" evidence="9">
    <location>
        <begin position="112"/>
        <end position="226"/>
    </location>
</feature>
<dbReference type="InterPro" id="IPR039853">
    <property type="entry name" value="Pinin"/>
</dbReference>
<feature type="compositionally biased region" description="Basic and acidic residues" evidence="8">
    <location>
        <begin position="51"/>
        <end position="64"/>
    </location>
</feature>
<evidence type="ECO:0000256" key="8">
    <source>
        <dbReference type="SAM" id="MobiDB-lite"/>
    </source>
</evidence>
<keyword evidence="3" id="KW-0507">mRNA processing</keyword>
<evidence type="ECO:0000256" key="2">
    <source>
        <dbReference type="ARBA" id="ARBA00010386"/>
    </source>
</evidence>
<dbReference type="STRING" id="1230097.A0A423XLX6"/>
<dbReference type="InterPro" id="IPR006786">
    <property type="entry name" value="Pinin_SDK_MemA"/>
</dbReference>
<evidence type="ECO:0000256" key="1">
    <source>
        <dbReference type="ARBA" id="ARBA00004123"/>
    </source>
</evidence>
<feature type="compositionally biased region" description="Pro residues" evidence="8">
    <location>
        <begin position="293"/>
        <end position="303"/>
    </location>
</feature>
<protein>
    <recommendedName>
        <fullName evidence="9">Pinin/SDK/MemA protein domain-containing protein</fullName>
    </recommendedName>
</protein>
<keyword evidence="7" id="KW-0539">Nucleus</keyword>
<comment type="caution">
    <text evidence="10">The sequence shown here is derived from an EMBL/GenBank/DDBJ whole genome shotgun (WGS) entry which is preliminary data.</text>
</comment>
<dbReference type="AlphaFoldDB" id="A0A423XLX6"/>
<evidence type="ECO:0000256" key="7">
    <source>
        <dbReference type="ARBA" id="ARBA00023242"/>
    </source>
</evidence>
<comment type="similarity">
    <text evidence="2">Belongs to the pinin family.</text>
</comment>
<keyword evidence="6" id="KW-0508">mRNA splicing</keyword>
<feature type="compositionally biased region" description="Acidic residues" evidence="8">
    <location>
        <begin position="320"/>
        <end position="329"/>
    </location>
</feature>
<dbReference type="GO" id="GO:0008380">
    <property type="term" value="P:RNA splicing"/>
    <property type="evidence" value="ECO:0007669"/>
    <property type="project" value="UniProtKB-KW"/>
</dbReference>
<evidence type="ECO:0000256" key="5">
    <source>
        <dbReference type="ARBA" id="ARBA00023163"/>
    </source>
</evidence>
<name>A0A423XLX6_9PEZI</name>
<dbReference type="GO" id="GO:0071013">
    <property type="term" value="C:catalytic step 2 spliceosome"/>
    <property type="evidence" value="ECO:0007669"/>
    <property type="project" value="TreeGrafter"/>
</dbReference>
<dbReference type="Proteomes" id="UP000285146">
    <property type="component" value="Unassembled WGS sequence"/>
</dbReference>
<dbReference type="InParanoid" id="A0A423XLX6"/>
<dbReference type="PANTHER" id="PTHR12707:SF0">
    <property type="entry name" value="PININ"/>
    <property type="match status" value="1"/>
</dbReference>
<feature type="compositionally biased region" description="Low complexity" evidence="8">
    <location>
        <begin position="278"/>
        <end position="287"/>
    </location>
</feature>
<feature type="compositionally biased region" description="Basic and acidic residues" evidence="8">
    <location>
        <begin position="104"/>
        <end position="115"/>
    </location>
</feature>
<feature type="compositionally biased region" description="Polar residues" evidence="8">
    <location>
        <begin position="126"/>
        <end position="135"/>
    </location>
</feature>
<gene>
    <name evidence="10" type="ORF">VPNG_00920</name>
</gene>
<evidence type="ECO:0000256" key="4">
    <source>
        <dbReference type="ARBA" id="ARBA00023015"/>
    </source>
</evidence>
<keyword evidence="5" id="KW-0804">Transcription</keyword>
<evidence type="ECO:0000313" key="10">
    <source>
        <dbReference type="EMBL" id="ROW17513.1"/>
    </source>
</evidence>
<feature type="compositionally biased region" description="Basic and acidic residues" evidence="8">
    <location>
        <begin position="82"/>
        <end position="93"/>
    </location>
</feature>
<comment type="subcellular location">
    <subcellularLocation>
        <location evidence="1">Nucleus</location>
    </subcellularLocation>
</comment>
<keyword evidence="4" id="KW-0805">Transcription regulation</keyword>
<dbReference type="PANTHER" id="PTHR12707">
    <property type="entry name" value="PINN"/>
    <property type="match status" value="1"/>
</dbReference>
<dbReference type="Pfam" id="PF04696">
    <property type="entry name" value="Pinin_SDK_memA"/>
    <property type="match status" value="1"/>
</dbReference>
<evidence type="ECO:0000256" key="3">
    <source>
        <dbReference type="ARBA" id="ARBA00022664"/>
    </source>
</evidence>
<dbReference type="OrthoDB" id="330772at2759"/>
<dbReference type="GO" id="GO:0006397">
    <property type="term" value="P:mRNA processing"/>
    <property type="evidence" value="ECO:0007669"/>
    <property type="project" value="UniProtKB-KW"/>
</dbReference>